<evidence type="ECO:0000313" key="3">
    <source>
        <dbReference type="Proteomes" id="UP001153269"/>
    </source>
</evidence>
<name>A0A9N7Z1U0_PLEPL</name>
<dbReference type="AlphaFoldDB" id="A0A9N7Z1U0"/>
<protein>
    <submittedName>
        <fullName evidence="2">Uncharacterized protein</fullName>
    </submittedName>
</protein>
<gene>
    <name evidence="2" type="ORF">PLEPLA_LOCUS35845</name>
</gene>
<evidence type="ECO:0000313" key="2">
    <source>
        <dbReference type="EMBL" id="CAB1448186.1"/>
    </source>
</evidence>
<sequence length="138" mass="15180">MPGRNPDINSHPCCRPDEVGVRDVEDDVGLYGDGPSALPVALVHVDVLTGVCPGGGSRRKRRKEEEEEKEEEEVRRTEGTINQSFQVAPPLIGELLRCEAAEHIQCLCVGETSSRIPEELNQAQLLQPLRHIASPGMY</sequence>
<feature type="region of interest" description="Disordered" evidence="1">
    <location>
        <begin position="54"/>
        <end position="81"/>
    </location>
</feature>
<dbReference type="EMBL" id="CADEAL010003968">
    <property type="protein sequence ID" value="CAB1448186.1"/>
    <property type="molecule type" value="Genomic_DNA"/>
</dbReference>
<reference evidence="2" key="1">
    <citation type="submission" date="2020-03" db="EMBL/GenBank/DDBJ databases">
        <authorList>
            <person name="Weist P."/>
        </authorList>
    </citation>
    <scope>NUCLEOTIDE SEQUENCE</scope>
</reference>
<comment type="caution">
    <text evidence="2">The sequence shown here is derived from an EMBL/GenBank/DDBJ whole genome shotgun (WGS) entry which is preliminary data.</text>
</comment>
<evidence type="ECO:0000256" key="1">
    <source>
        <dbReference type="SAM" id="MobiDB-lite"/>
    </source>
</evidence>
<organism evidence="2 3">
    <name type="scientific">Pleuronectes platessa</name>
    <name type="common">European plaice</name>
    <dbReference type="NCBI Taxonomy" id="8262"/>
    <lineage>
        <taxon>Eukaryota</taxon>
        <taxon>Metazoa</taxon>
        <taxon>Chordata</taxon>
        <taxon>Craniata</taxon>
        <taxon>Vertebrata</taxon>
        <taxon>Euteleostomi</taxon>
        <taxon>Actinopterygii</taxon>
        <taxon>Neopterygii</taxon>
        <taxon>Teleostei</taxon>
        <taxon>Neoteleostei</taxon>
        <taxon>Acanthomorphata</taxon>
        <taxon>Carangaria</taxon>
        <taxon>Pleuronectiformes</taxon>
        <taxon>Pleuronectoidei</taxon>
        <taxon>Pleuronectidae</taxon>
        <taxon>Pleuronectes</taxon>
    </lineage>
</organism>
<keyword evidence="3" id="KW-1185">Reference proteome</keyword>
<proteinExistence type="predicted"/>
<dbReference type="Proteomes" id="UP001153269">
    <property type="component" value="Unassembled WGS sequence"/>
</dbReference>
<accession>A0A9N7Z1U0</accession>